<dbReference type="SUPFAM" id="SSF49899">
    <property type="entry name" value="Concanavalin A-like lectins/glucanases"/>
    <property type="match status" value="1"/>
</dbReference>
<evidence type="ECO:0000313" key="1">
    <source>
        <dbReference type="EMBL" id="MDX8416201.1"/>
    </source>
</evidence>
<dbReference type="Proteomes" id="UP001275932">
    <property type="component" value="Unassembled WGS sequence"/>
</dbReference>
<protein>
    <submittedName>
        <fullName evidence="1">Uncharacterized protein</fullName>
    </submittedName>
</protein>
<comment type="caution">
    <text evidence="1">The sequence shown here is derived from an EMBL/GenBank/DDBJ whole genome shotgun (WGS) entry which is preliminary data.</text>
</comment>
<dbReference type="RefSeq" id="WP_370397656.1">
    <property type="nucleotide sequence ID" value="NZ_JALBUT010000010.1"/>
</dbReference>
<sequence>MSNSRKIKIFADAANLGSAKNPETNDLINFRRGDSLEIGVAFIQDAKAFDISSAVSATLEILDIGGFNAVNPREVSLLMRKECAEFTQIESGLSLGEIAENGFFHAVFSFGQSETSVPAGEKWMRIFVDFADGSRVTFSSGWICVLENYSAEPNLLPLNNPRYYTKVEADEVFLSSQKNLGDLSDAKIARDNLGVFSKSETQGIVNQAVAGSHSHAQYLEKSLNLSDLPDANTALNNLGGVNQGDFFELQSAVNENKKGLQTLAFAKENFAVARFCGGYLKTKPINWKPMAYSFCFNLKLDKIPSSCAPILSVSDVLKIAAGESGIGVSVKAGESEFTSIFSYEASEFEIGKSNALVFIVDFKSRFIKLFVNGKPVVAASSGAWGEIKNFSAQCLIGSDGNIAAEGVEVSRVKIFNADMSAENPVYSVDDFSGGMGESRFSLLGVNQNSDENLGASSNGGWANASAKRGDWSASIGVYNSRYIANADLSDDAEAAALGIDYAVDYSSQPGSINPAGYPATSYLYNNEINLKEFAGRTIQAHISFYAKKLNANGGIFVRLSKSAGNSAKLETFSPSLFSSDSWTFIDKIVELSVPDVSIPIRISICAPESDSSCLGAYRLAKFNFEVLGALASFDMQADSNQIKDSSLNQNHAESFGLVDFSLKKNPAHCFERLAWAGTQASQESSVAIPKNSIVEIFAKSASEVSISACVNSKTLSADLEANVLARVGEWISGEDCAATVSPSGIFTGEIEFFYKIERL</sequence>
<dbReference type="EMBL" id="JALBUT010000010">
    <property type="protein sequence ID" value="MDX8416201.1"/>
    <property type="molecule type" value="Genomic_DNA"/>
</dbReference>
<evidence type="ECO:0000313" key="2">
    <source>
        <dbReference type="Proteomes" id="UP001275932"/>
    </source>
</evidence>
<organism evidence="1 2">
    <name type="scientific">Intestinicryptomonas porci</name>
    <dbReference type="NCBI Taxonomy" id="2926320"/>
    <lineage>
        <taxon>Bacteria</taxon>
        <taxon>Pseudomonadati</taxon>
        <taxon>Verrucomicrobiota</taxon>
        <taxon>Opitutia</taxon>
        <taxon>Opitutales</taxon>
        <taxon>Intestinicryptomonaceae</taxon>
        <taxon>Intestinicryptomonas</taxon>
    </lineage>
</organism>
<keyword evidence="2" id="KW-1185">Reference proteome</keyword>
<proteinExistence type="predicted"/>
<name>A0ABU4WJI9_9BACT</name>
<reference evidence="1 2" key="1">
    <citation type="submission" date="2022-03" db="EMBL/GenBank/DDBJ databases">
        <title>Novel taxa within the pig intestine.</title>
        <authorList>
            <person name="Wylensek D."/>
            <person name="Bishof K."/>
            <person name="Afrizal A."/>
            <person name="Clavel T."/>
        </authorList>
    </citation>
    <scope>NUCLEOTIDE SEQUENCE [LARGE SCALE GENOMIC DNA]</scope>
    <source>
        <strain evidence="1 2">CLA-KB-P66</strain>
    </source>
</reference>
<accession>A0ABU4WJI9</accession>
<dbReference type="InterPro" id="IPR013320">
    <property type="entry name" value="ConA-like_dom_sf"/>
</dbReference>
<gene>
    <name evidence="1" type="ORF">MOX91_08460</name>
</gene>